<reference evidence="2 3" key="1">
    <citation type="journal article" date="2006" name="Int. J. Syst. Evol. Microbiol.">
        <title>Haloterrigena longa sp. nov. and Haloterrigena limicola sp. nov., extremely halophilic archaea isolated from a salt lake.</title>
        <authorList>
            <person name="Cui H.L."/>
            <person name="Tohty D."/>
            <person name="Zhou P.J."/>
            <person name="Liu S.J."/>
        </authorList>
    </citation>
    <scope>NUCLEOTIDE SEQUENCE [LARGE SCALE GENOMIC DNA]</scope>
    <source>
        <strain evidence="2 3">ABH32</strain>
    </source>
</reference>
<dbReference type="Proteomes" id="UP000663191">
    <property type="component" value="Chromosome"/>
</dbReference>
<feature type="transmembrane region" description="Helical" evidence="1">
    <location>
        <begin position="21"/>
        <end position="41"/>
    </location>
</feature>
<keyword evidence="1" id="KW-1133">Transmembrane helix</keyword>
<name>A0A8A2U3S6_9EURY</name>
<dbReference type="RefSeq" id="WP_207268921.1">
    <property type="nucleotide sequence ID" value="NZ_CP071463.1"/>
</dbReference>
<keyword evidence="3" id="KW-1185">Reference proteome</keyword>
<keyword evidence="1" id="KW-0472">Membrane</keyword>
<dbReference type="GeneID" id="63183992"/>
<dbReference type="AlphaFoldDB" id="A0A8A2U3S6"/>
<gene>
    <name evidence="2" type="ORF">J0X27_09570</name>
</gene>
<evidence type="ECO:0000313" key="3">
    <source>
        <dbReference type="Proteomes" id="UP000663191"/>
    </source>
</evidence>
<proteinExistence type="predicted"/>
<protein>
    <submittedName>
        <fullName evidence="2">Uncharacterized protein</fullName>
    </submittedName>
</protein>
<dbReference type="KEGG" id="hlo:J0X27_09570"/>
<evidence type="ECO:0000313" key="2">
    <source>
        <dbReference type="EMBL" id="QSW83731.1"/>
    </source>
</evidence>
<organism evidence="2 3">
    <name type="scientific">Natrinema longum</name>
    <dbReference type="NCBI Taxonomy" id="370324"/>
    <lineage>
        <taxon>Archaea</taxon>
        <taxon>Methanobacteriati</taxon>
        <taxon>Methanobacteriota</taxon>
        <taxon>Stenosarchaea group</taxon>
        <taxon>Halobacteria</taxon>
        <taxon>Halobacteriales</taxon>
        <taxon>Natrialbaceae</taxon>
        <taxon>Natrinema</taxon>
    </lineage>
</organism>
<feature type="transmembrane region" description="Helical" evidence="1">
    <location>
        <begin position="47"/>
        <end position="65"/>
    </location>
</feature>
<accession>A0A8A2U3S6</accession>
<sequence length="74" mass="8045">MSAAKRLYNRTDEWLLDRSQGEYAICLGVSVGVGVLVVGLLLGGKFLLVQALTMALVMFGLEYVFGLHQPTEEG</sequence>
<dbReference type="EMBL" id="CP071463">
    <property type="protein sequence ID" value="QSW83731.1"/>
    <property type="molecule type" value="Genomic_DNA"/>
</dbReference>
<evidence type="ECO:0000256" key="1">
    <source>
        <dbReference type="SAM" id="Phobius"/>
    </source>
</evidence>
<keyword evidence="1" id="KW-0812">Transmembrane</keyword>